<feature type="chain" id="PRO_5007896462" description="Signal peptide-containing protein" evidence="2">
    <location>
        <begin position="17"/>
        <end position="406"/>
    </location>
</feature>
<feature type="compositionally biased region" description="Polar residues" evidence="1">
    <location>
        <begin position="91"/>
        <end position="102"/>
    </location>
</feature>
<protein>
    <recommendedName>
        <fullName evidence="5">Signal peptide-containing protein</fullName>
    </recommendedName>
</protein>
<evidence type="ECO:0000256" key="2">
    <source>
        <dbReference type="SAM" id="SignalP"/>
    </source>
</evidence>
<gene>
    <name evidence="3" type="ORF">ISF_00216</name>
</gene>
<evidence type="ECO:0008006" key="5">
    <source>
        <dbReference type="Google" id="ProtNLM"/>
    </source>
</evidence>
<accession>A0A168E2Y5</accession>
<evidence type="ECO:0000313" key="4">
    <source>
        <dbReference type="Proteomes" id="UP000076744"/>
    </source>
</evidence>
<dbReference type="EMBL" id="AZHB01000001">
    <property type="protein sequence ID" value="OAA73315.1"/>
    <property type="molecule type" value="Genomic_DNA"/>
</dbReference>
<feature type="compositionally biased region" description="Low complexity" evidence="1">
    <location>
        <begin position="69"/>
        <end position="87"/>
    </location>
</feature>
<dbReference type="RefSeq" id="XP_018708273.1">
    <property type="nucleotide sequence ID" value="XM_018843823.1"/>
</dbReference>
<feature type="compositionally biased region" description="Basic and acidic residues" evidence="1">
    <location>
        <begin position="297"/>
        <end position="307"/>
    </location>
</feature>
<dbReference type="OrthoDB" id="506431at2759"/>
<sequence>MSFPVALQSAVFYLLACTPCLKWRHRHRAKQAAKENRLKRANLEMEQPGVYQHPEPFTTNPYWQEEINRGPSLPKKSSSKNSSNRGLTSAGRDSNVSEQTNVDDSRTNVDSMSVLREDDEVPSNWNRKIGYQREDEELWGVWSSQRVRDAFAKARGSAGHLIESTLGLEKEVTDQQRQAFYTTPRNPPVNDFHPPIITTRPTHKDGIKWMLQPPPPAKVMEGKVPVRRAGSSASKSSGRTLVSEDPFLDKLVRERLAEERARKKAAAAGPAPLSALPTEAELIKSLFTPACDKKFTTAKADDNDKPTESTSAAGDTKLKAPAATVASDESDDDWLYEDNEEEDFIFTQLRKRWNFGSDRHIEFVPFDDDVPDCALSRELAQRSKKMMSRRTRLLAAVGTPEDNHSE</sequence>
<dbReference type="AlphaFoldDB" id="A0A168E2Y5"/>
<dbReference type="GeneID" id="30016508"/>
<organism evidence="3 4">
    <name type="scientific">Cordyceps fumosorosea (strain ARSEF 2679)</name>
    <name type="common">Isaria fumosorosea</name>
    <dbReference type="NCBI Taxonomy" id="1081104"/>
    <lineage>
        <taxon>Eukaryota</taxon>
        <taxon>Fungi</taxon>
        <taxon>Dikarya</taxon>
        <taxon>Ascomycota</taxon>
        <taxon>Pezizomycotina</taxon>
        <taxon>Sordariomycetes</taxon>
        <taxon>Hypocreomycetidae</taxon>
        <taxon>Hypocreales</taxon>
        <taxon>Cordycipitaceae</taxon>
        <taxon>Cordyceps</taxon>
    </lineage>
</organism>
<evidence type="ECO:0000313" key="3">
    <source>
        <dbReference type="EMBL" id="OAA73315.1"/>
    </source>
</evidence>
<evidence type="ECO:0000256" key="1">
    <source>
        <dbReference type="SAM" id="MobiDB-lite"/>
    </source>
</evidence>
<keyword evidence="4" id="KW-1185">Reference proteome</keyword>
<comment type="caution">
    <text evidence="3">The sequence shown here is derived from an EMBL/GenBank/DDBJ whole genome shotgun (WGS) entry which is preliminary data.</text>
</comment>
<dbReference type="Proteomes" id="UP000076744">
    <property type="component" value="Unassembled WGS sequence"/>
</dbReference>
<proteinExistence type="predicted"/>
<feature type="signal peptide" evidence="2">
    <location>
        <begin position="1"/>
        <end position="16"/>
    </location>
</feature>
<keyword evidence="2" id="KW-0732">Signal</keyword>
<reference evidence="3 4" key="1">
    <citation type="journal article" date="2016" name="Genome Biol. Evol.">
        <title>Divergent and convergent evolution of fungal pathogenicity.</title>
        <authorList>
            <person name="Shang Y."/>
            <person name="Xiao G."/>
            <person name="Zheng P."/>
            <person name="Cen K."/>
            <person name="Zhan S."/>
            <person name="Wang C."/>
        </authorList>
    </citation>
    <scope>NUCLEOTIDE SEQUENCE [LARGE SCALE GENOMIC DNA]</scope>
    <source>
        <strain evidence="3 4">ARSEF 2679</strain>
    </source>
</reference>
<name>A0A168E2Y5_CORFA</name>
<feature type="region of interest" description="Disordered" evidence="1">
    <location>
        <begin position="45"/>
        <end position="120"/>
    </location>
</feature>
<feature type="region of interest" description="Disordered" evidence="1">
    <location>
        <begin position="297"/>
        <end position="331"/>
    </location>
</feature>